<proteinExistence type="predicted"/>
<evidence type="ECO:0000313" key="4">
    <source>
        <dbReference type="Proteomes" id="UP000199518"/>
    </source>
</evidence>
<name>A0A1I3E1V4_9PLAN</name>
<organism evidence="3 4">
    <name type="scientific">Planctomicrobium piriforme</name>
    <dbReference type="NCBI Taxonomy" id="1576369"/>
    <lineage>
        <taxon>Bacteria</taxon>
        <taxon>Pseudomonadati</taxon>
        <taxon>Planctomycetota</taxon>
        <taxon>Planctomycetia</taxon>
        <taxon>Planctomycetales</taxon>
        <taxon>Planctomycetaceae</taxon>
        <taxon>Planctomicrobium</taxon>
    </lineage>
</organism>
<dbReference type="EMBL" id="FOQD01000004">
    <property type="protein sequence ID" value="SFH92970.1"/>
    <property type="molecule type" value="Genomic_DNA"/>
</dbReference>
<dbReference type="OrthoDB" id="212946at2"/>
<feature type="domain" description="MoxR-vWA-beta-propeller ternary system" evidence="2">
    <location>
        <begin position="5"/>
        <end position="180"/>
    </location>
</feature>
<dbReference type="Gene3D" id="1.25.40.10">
    <property type="entry name" value="Tetratricopeptide repeat domain"/>
    <property type="match status" value="1"/>
</dbReference>
<keyword evidence="4" id="KW-1185">Reference proteome</keyword>
<gene>
    <name evidence="3" type="ORF">SAMN05421753_10445</name>
</gene>
<dbReference type="InterPro" id="IPR045551">
    <property type="entry name" value="bpX3"/>
</dbReference>
<evidence type="ECO:0000313" key="3">
    <source>
        <dbReference type="EMBL" id="SFH92970.1"/>
    </source>
</evidence>
<evidence type="ECO:0000256" key="1">
    <source>
        <dbReference type="SAM" id="MobiDB-lite"/>
    </source>
</evidence>
<dbReference type="STRING" id="1576369.SAMN05421753_10445"/>
<accession>A0A1I3E1V4</accession>
<protein>
    <recommendedName>
        <fullName evidence="2">MoxR-vWA-beta-propeller ternary system domain-containing protein</fullName>
    </recommendedName>
</protein>
<evidence type="ECO:0000259" key="2">
    <source>
        <dbReference type="Pfam" id="PF19919"/>
    </source>
</evidence>
<dbReference type="Proteomes" id="UP000199518">
    <property type="component" value="Unassembled WGS sequence"/>
</dbReference>
<dbReference type="InterPro" id="IPR011990">
    <property type="entry name" value="TPR-like_helical_dom_sf"/>
</dbReference>
<dbReference type="SUPFAM" id="SSF48452">
    <property type="entry name" value="TPR-like"/>
    <property type="match status" value="1"/>
</dbReference>
<dbReference type="AlphaFoldDB" id="A0A1I3E1V4"/>
<feature type="region of interest" description="Disordered" evidence="1">
    <location>
        <begin position="584"/>
        <end position="608"/>
    </location>
</feature>
<dbReference type="Pfam" id="PF19919">
    <property type="entry name" value="bpX3"/>
    <property type="match status" value="1"/>
</dbReference>
<reference evidence="4" key="1">
    <citation type="submission" date="2016-10" db="EMBL/GenBank/DDBJ databases">
        <authorList>
            <person name="Varghese N."/>
            <person name="Submissions S."/>
        </authorList>
    </citation>
    <scope>NUCLEOTIDE SEQUENCE [LARGE SCALE GENOMIC DNA]</scope>
    <source>
        <strain evidence="4">DSM 26348</strain>
    </source>
</reference>
<sequence length="918" mass="101227">MRTFPLQLNYSTQRQHEAAGVFLPGSSPEQWLRQLVQFDAGSAEITFVIVPVSSSDLHPRGILVRLPAEAILPEECRGQEYGVLGNRLFVPVASQVLPQTSAHEVAALLGPDYAVAVWHPQSGLIGYEASEILSMRDLLRLPPQRSADWTHAQPGTAFNRRLISIAAPWPDSPEKMLENAADGIGSHSKNLSDLKPGVGKSIKDAAAAGGMLLASPFLYAADFLANLAPAKGSRPTWLSQLQEKLQRGLQASIRLNDARAREIERLLKLLQNSPDEGLKYAIPFGGQGTSSAGGSGSRLTKRIPSFDLGRLFGGGAGENWDMPGDLQVQLLKNYRELAEREIRLGRHRRAAYIYAELLNDLNTAAATLVAGLHFREAAVLYQKKLQRPLDAANCLRQGGLLHEAIPIYERLEHFRTAGDLYAQLEDPAAAEAAYRRHVESCVSKHDFLTAADTLQQSLGDSESALALLTENWLRASDKKICLTRAWELLGQVGRHDQAQKWSQELKIEAVPQASQLGFVEGLAAIAATYPDDLVRHSVEDTARTWISRSLTRRDSQAPLMLRVLEQLAPEDRLLPRDASRFLKPLQQTKTTGPRRRAPQGKSSVSKQARKVSAFELPVAHGWFSVTATRRHLIALGLTADSERVYVLLRSWEGSRQDTKSWWDFNLKDSIHPILIGIDESDMSTIVCVRPNPILLTQRELSIESHTFTVGTPGWLPNGVSGLATCSGMTWAFESSSCSLKGFNRQGLPVADRQLLFPPDWIHEETRQIPMHAREDVVFVGLGSMLYQAGARHQLRALQLEHEIDALIGSPLGTLARIAVFYNQGGAVLWPQANGEQIEALPRDLEHPSGIFLKDGRLIVHASGEWRVYQTRQHKLVHMGNIVGIDQRPLAITPGPAADQFAVWSGGGPEEIVIYTVDN</sequence>
<dbReference type="RefSeq" id="WP_092048421.1">
    <property type="nucleotide sequence ID" value="NZ_FOQD01000004.1"/>
</dbReference>